<dbReference type="AlphaFoldDB" id="A0A8J8T287"/>
<feature type="transmembrane region" description="Helical" evidence="6">
    <location>
        <begin position="108"/>
        <end position="126"/>
    </location>
</feature>
<evidence type="ECO:0008006" key="9">
    <source>
        <dbReference type="Google" id="ProtNLM"/>
    </source>
</evidence>
<evidence type="ECO:0000256" key="3">
    <source>
        <dbReference type="ARBA" id="ARBA00022692"/>
    </source>
</evidence>
<dbReference type="EMBL" id="RRYP01008737">
    <property type="protein sequence ID" value="TNV79577.1"/>
    <property type="molecule type" value="Genomic_DNA"/>
</dbReference>
<evidence type="ECO:0000256" key="1">
    <source>
        <dbReference type="ARBA" id="ARBA00004127"/>
    </source>
</evidence>
<dbReference type="OrthoDB" id="5965864at2759"/>
<dbReference type="SUPFAM" id="SSF103473">
    <property type="entry name" value="MFS general substrate transporter"/>
    <property type="match status" value="1"/>
</dbReference>
<sequence length="450" mass="50119">MDHPKSDVQTVDKYLAPNIPQGKTLNELLKQRKYNVLFFLSLFVVGLFNNNGYVMVGSASSDLSIQFGKENLMPMFQLSLILFSSLTRFVNAKYLIKVKHMTRMCINTVLMAVGFIVISFACTYSAHVASFYVSLLASVVLGTVSAFGESTTLGFCKGFPSTVVGYFGSGTGFAGVFGSGSILILKSLGLDNGTIFFIITPTVVPYILAFWWINTMKGKYPYIPEQSSDQSPRTQHFSSLDTEDVALTNPVPVAAPANPADFDEAKGNKQLSMELLKQLVKKVGFFQFNLGAVYFLEYMCLTSFADRFSVKMNEAYPEHKHEWVYKNGYVIFTFCYQIGVFMSRSSLSLIKVPRVEIMTILQLINFMFFLMNTIFLFLPNFYVGFVFMVWVGLMGGGSYVNVMYQILECPNLAKSEKELALTLTTVCNDIGILSASLMSLLLANTAFSSK</sequence>
<evidence type="ECO:0000256" key="2">
    <source>
        <dbReference type="ARBA" id="ARBA00007467"/>
    </source>
</evidence>
<organism evidence="7 8">
    <name type="scientific">Halteria grandinella</name>
    <dbReference type="NCBI Taxonomy" id="5974"/>
    <lineage>
        <taxon>Eukaryota</taxon>
        <taxon>Sar</taxon>
        <taxon>Alveolata</taxon>
        <taxon>Ciliophora</taxon>
        <taxon>Intramacronucleata</taxon>
        <taxon>Spirotrichea</taxon>
        <taxon>Stichotrichia</taxon>
        <taxon>Sporadotrichida</taxon>
        <taxon>Halteriidae</taxon>
        <taxon>Halteria</taxon>
    </lineage>
</organism>
<dbReference type="InterPro" id="IPR003492">
    <property type="entry name" value="Battenin_disease_Cln3"/>
</dbReference>
<keyword evidence="5 6" id="KW-0472">Membrane</keyword>
<feature type="transmembrane region" description="Helical" evidence="6">
    <location>
        <begin position="36"/>
        <end position="56"/>
    </location>
</feature>
<evidence type="ECO:0000256" key="5">
    <source>
        <dbReference type="ARBA" id="ARBA00023136"/>
    </source>
</evidence>
<comment type="subcellular location">
    <subcellularLocation>
        <location evidence="1">Endomembrane system</location>
        <topology evidence="1">Multi-pass membrane protein</topology>
    </subcellularLocation>
</comment>
<reference evidence="7" key="1">
    <citation type="submission" date="2019-06" db="EMBL/GenBank/DDBJ databases">
        <authorList>
            <person name="Zheng W."/>
        </authorList>
    </citation>
    <scope>NUCLEOTIDE SEQUENCE</scope>
    <source>
        <strain evidence="7">QDHG01</strain>
    </source>
</reference>
<dbReference type="GO" id="GO:0016020">
    <property type="term" value="C:membrane"/>
    <property type="evidence" value="ECO:0007669"/>
    <property type="project" value="UniProtKB-UniRule"/>
</dbReference>
<proteinExistence type="inferred from homology"/>
<comment type="caution">
    <text evidence="7">The sequence shown here is derived from an EMBL/GenBank/DDBJ whole genome shotgun (WGS) entry which is preliminary data.</text>
</comment>
<dbReference type="InterPro" id="IPR036259">
    <property type="entry name" value="MFS_trans_sf"/>
</dbReference>
<feature type="transmembrane region" description="Helical" evidence="6">
    <location>
        <begin position="76"/>
        <end position="96"/>
    </location>
</feature>
<evidence type="ECO:0000313" key="8">
    <source>
        <dbReference type="Proteomes" id="UP000785679"/>
    </source>
</evidence>
<keyword evidence="4 6" id="KW-1133">Transmembrane helix</keyword>
<feature type="transmembrane region" description="Helical" evidence="6">
    <location>
        <begin position="163"/>
        <end position="188"/>
    </location>
</feature>
<evidence type="ECO:0000256" key="4">
    <source>
        <dbReference type="ARBA" id="ARBA00022989"/>
    </source>
</evidence>
<feature type="transmembrane region" description="Helical" evidence="6">
    <location>
        <begin position="419"/>
        <end position="443"/>
    </location>
</feature>
<feature type="transmembrane region" description="Helical" evidence="6">
    <location>
        <begin position="283"/>
        <end position="304"/>
    </location>
</feature>
<feature type="transmembrane region" description="Helical" evidence="6">
    <location>
        <begin position="384"/>
        <end position="407"/>
    </location>
</feature>
<accession>A0A8J8T287</accession>
<dbReference type="PANTHER" id="PTHR10981:SF7">
    <property type="entry name" value="BATTENIN"/>
    <property type="match status" value="1"/>
</dbReference>
<feature type="transmembrane region" description="Helical" evidence="6">
    <location>
        <begin position="324"/>
        <end position="343"/>
    </location>
</feature>
<dbReference type="PANTHER" id="PTHR10981">
    <property type="entry name" value="BATTENIN"/>
    <property type="match status" value="1"/>
</dbReference>
<feature type="transmembrane region" description="Helical" evidence="6">
    <location>
        <begin position="194"/>
        <end position="213"/>
    </location>
</feature>
<dbReference type="GO" id="GO:0012505">
    <property type="term" value="C:endomembrane system"/>
    <property type="evidence" value="ECO:0007669"/>
    <property type="project" value="UniProtKB-SubCell"/>
</dbReference>
<protein>
    <recommendedName>
        <fullName evidence="9">Battenin</fullName>
    </recommendedName>
</protein>
<dbReference type="PRINTS" id="PR01315">
    <property type="entry name" value="BATTENIN"/>
</dbReference>
<keyword evidence="8" id="KW-1185">Reference proteome</keyword>
<feature type="transmembrane region" description="Helical" evidence="6">
    <location>
        <begin position="355"/>
        <end position="378"/>
    </location>
</feature>
<evidence type="ECO:0000313" key="7">
    <source>
        <dbReference type="EMBL" id="TNV79577.1"/>
    </source>
</evidence>
<dbReference type="GO" id="GO:0005773">
    <property type="term" value="C:vacuole"/>
    <property type="evidence" value="ECO:0007669"/>
    <property type="project" value="UniProtKB-ARBA"/>
</dbReference>
<dbReference type="Pfam" id="PF02487">
    <property type="entry name" value="CLN3"/>
    <property type="match status" value="1"/>
</dbReference>
<gene>
    <name evidence="7" type="ORF">FGO68_gene14791</name>
</gene>
<keyword evidence="3 6" id="KW-0812">Transmembrane</keyword>
<evidence type="ECO:0000256" key="6">
    <source>
        <dbReference type="RuleBase" id="RU361113"/>
    </source>
</evidence>
<comment type="similarity">
    <text evidence="2 6">Belongs to the battenin family.</text>
</comment>
<name>A0A8J8T287_HALGN</name>
<dbReference type="Proteomes" id="UP000785679">
    <property type="component" value="Unassembled WGS sequence"/>
</dbReference>